<evidence type="ECO:0000313" key="2">
    <source>
        <dbReference type="EMBL" id="AXR07089.1"/>
    </source>
</evidence>
<dbReference type="AlphaFoldDB" id="A0A346NNI2"/>
<feature type="region of interest" description="Disordered" evidence="1">
    <location>
        <begin position="1"/>
        <end position="76"/>
    </location>
</feature>
<dbReference type="RefSeq" id="WP_108568303.1">
    <property type="nucleotide sequence ID" value="NZ_CP031769.1"/>
</dbReference>
<sequence>MDINATFSVLAPDPQSRPPADTSKVRRVERETPAPAVEASQSLRTSADRDTLNQAKRFQQEAGYDQPQGKGQQAVGAYMSLEREAQRDTIRDMLGVDIYA</sequence>
<proteinExistence type="predicted"/>
<organism evidence="2 3">
    <name type="scientific">Salinimonas sediminis</name>
    <dbReference type="NCBI Taxonomy" id="2303538"/>
    <lineage>
        <taxon>Bacteria</taxon>
        <taxon>Pseudomonadati</taxon>
        <taxon>Pseudomonadota</taxon>
        <taxon>Gammaproteobacteria</taxon>
        <taxon>Alteromonadales</taxon>
        <taxon>Alteromonadaceae</taxon>
        <taxon>Alteromonas/Salinimonas group</taxon>
        <taxon>Salinimonas</taxon>
    </lineage>
</organism>
<evidence type="ECO:0000256" key="1">
    <source>
        <dbReference type="SAM" id="MobiDB-lite"/>
    </source>
</evidence>
<dbReference type="Proteomes" id="UP000262073">
    <property type="component" value="Chromosome"/>
</dbReference>
<gene>
    <name evidence="2" type="ORF">D0Y50_12455</name>
</gene>
<dbReference type="OrthoDB" id="6322352at2"/>
<feature type="compositionally biased region" description="Basic and acidic residues" evidence="1">
    <location>
        <begin position="23"/>
        <end position="32"/>
    </location>
</feature>
<protein>
    <submittedName>
        <fullName evidence="2">Uncharacterized protein</fullName>
    </submittedName>
</protein>
<reference evidence="2 3" key="1">
    <citation type="submission" date="2018-08" db="EMBL/GenBank/DDBJ databases">
        <title>Salinimonas sediminis sp. nov., a piezophilic bacterium isolated from a deep-sea sediment sample from the New Britain Trench.</title>
        <authorList>
            <person name="Cao J."/>
        </authorList>
    </citation>
    <scope>NUCLEOTIDE SEQUENCE [LARGE SCALE GENOMIC DNA]</scope>
    <source>
        <strain evidence="2 3">N102</strain>
    </source>
</reference>
<keyword evidence="3" id="KW-1185">Reference proteome</keyword>
<evidence type="ECO:0000313" key="3">
    <source>
        <dbReference type="Proteomes" id="UP000262073"/>
    </source>
</evidence>
<accession>A0A346NNI2</accession>
<dbReference type="KEGG" id="salm:D0Y50_12455"/>
<name>A0A346NNI2_9ALTE</name>
<dbReference type="EMBL" id="CP031769">
    <property type="protein sequence ID" value="AXR07089.1"/>
    <property type="molecule type" value="Genomic_DNA"/>
</dbReference>